<dbReference type="GO" id="GO:0005634">
    <property type="term" value="C:nucleus"/>
    <property type="evidence" value="ECO:0007669"/>
    <property type="project" value="UniProtKB-SubCell"/>
</dbReference>
<dbReference type="EMBL" id="CP059247">
    <property type="protein sequence ID" value="QLL31536.1"/>
    <property type="molecule type" value="Genomic_DNA"/>
</dbReference>
<keyword evidence="5" id="KW-0805">Transcription regulation</keyword>
<dbReference type="PANTHER" id="PTHR46481:SF10">
    <property type="entry name" value="ZINC FINGER BED DOMAIN-CONTAINING PROTEIN 39"/>
    <property type="match status" value="1"/>
</dbReference>
<dbReference type="OrthoDB" id="4837779at2759"/>
<dbReference type="InterPro" id="IPR008906">
    <property type="entry name" value="HATC_C_dom"/>
</dbReference>
<dbReference type="GO" id="GO:0003677">
    <property type="term" value="F:DNA binding"/>
    <property type="evidence" value="ECO:0007669"/>
    <property type="project" value="UniProtKB-KW"/>
</dbReference>
<evidence type="ECO:0000259" key="11">
    <source>
        <dbReference type="PROSITE" id="PS50808"/>
    </source>
</evidence>
<dbReference type="GO" id="GO:0009791">
    <property type="term" value="P:post-embryonic development"/>
    <property type="evidence" value="ECO:0007669"/>
    <property type="project" value="UniProtKB-ARBA"/>
</dbReference>
<keyword evidence="4" id="KW-0862">Zinc</keyword>
<evidence type="ECO:0000313" key="13">
    <source>
        <dbReference type="EMBL" id="QLL31536.1"/>
    </source>
</evidence>
<keyword evidence="8" id="KW-0539">Nucleus</keyword>
<dbReference type="EMBL" id="CP059246">
    <property type="protein sequence ID" value="QLL30212.1"/>
    <property type="molecule type" value="Genomic_DNA"/>
</dbReference>
<feature type="compositionally biased region" description="Acidic residues" evidence="10">
    <location>
        <begin position="780"/>
        <end position="790"/>
    </location>
</feature>
<feature type="compositionally biased region" description="Basic residues" evidence="10">
    <location>
        <begin position="51"/>
        <end position="60"/>
    </location>
</feature>
<evidence type="ECO:0000256" key="5">
    <source>
        <dbReference type="ARBA" id="ARBA00023015"/>
    </source>
</evidence>
<dbReference type="EMBL" id="CP059249">
    <property type="protein sequence ID" value="QLL32636.1"/>
    <property type="molecule type" value="Genomic_DNA"/>
</dbReference>
<feature type="region of interest" description="Disordered" evidence="10">
    <location>
        <begin position="22"/>
        <end position="63"/>
    </location>
</feature>
<dbReference type="Proteomes" id="UP000515788">
    <property type="component" value="Chromosome 4"/>
</dbReference>
<evidence type="ECO:0000256" key="7">
    <source>
        <dbReference type="ARBA" id="ARBA00023163"/>
    </source>
</evidence>
<feature type="region of interest" description="Disordered" evidence="10">
    <location>
        <begin position="768"/>
        <end position="820"/>
    </location>
</feature>
<evidence type="ECO:0000256" key="6">
    <source>
        <dbReference type="ARBA" id="ARBA00023125"/>
    </source>
</evidence>
<evidence type="ECO:0000256" key="10">
    <source>
        <dbReference type="SAM" id="MobiDB-lite"/>
    </source>
</evidence>
<dbReference type="Pfam" id="PF02892">
    <property type="entry name" value="zf-BED"/>
    <property type="match status" value="1"/>
</dbReference>
<evidence type="ECO:0000256" key="3">
    <source>
        <dbReference type="ARBA" id="ARBA00022771"/>
    </source>
</evidence>
<dbReference type="AlphaFoldDB" id="A0A7G3ZGK0"/>
<evidence type="ECO:0000313" key="12">
    <source>
        <dbReference type="EMBL" id="QLL30212.1"/>
    </source>
</evidence>
<dbReference type="PANTHER" id="PTHR46481">
    <property type="entry name" value="ZINC FINGER BED DOMAIN-CONTAINING PROTEIN 4"/>
    <property type="match status" value="1"/>
</dbReference>
<dbReference type="Pfam" id="PF05699">
    <property type="entry name" value="Dimer_Tnp_hAT"/>
    <property type="match status" value="1"/>
</dbReference>
<dbReference type="RefSeq" id="XP_037136887.1">
    <property type="nucleotide sequence ID" value="XM_037280992.1"/>
</dbReference>
<accession>A0A7G3ZGK0</accession>
<comment type="subcellular location">
    <subcellularLocation>
        <location evidence="1">Nucleus</location>
    </subcellularLocation>
</comment>
<gene>
    <name evidence="12" type="ORF">HG536_0A00290</name>
    <name evidence="13" type="ORF">HG536_0B04000</name>
    <name evidence="14" type="ORF">HG536_0D01580</name>
</gene>
<dbReference type="Proteomes" id="UP000515788">
    <property type="component" value="Chromosome 2"/>
</dbReference>
<evidence type="ECO:0000313" key="14">
    <source>
        <dbReference type="EMBL" id="QLL32636.1"/>
    </source>
</evidence>
<feature type="compositionally biased region" description="Polar residues" evidence="10">
    <location>
        <begin position="810"/>
        <end position="820"/>
    </location>
</feature>
<keyword evidence="6" id="KW-0238">DNA-binding</keyword>
<evidence type="ECO:0000256" key="9">
    <source>
        <dbReference type="PROSITE-ProRule" id="PRU00027"/>
    </source>
</evidence>
<dbReference type="InterPro" id="IPR003656">
    <property type="entry name" value="Znf_BED"/>
</dbReference>
<protein>
    <recommendedName>
        <fullName evidence="11">BED-type domain-containing protein</fullName>
    </recommendedName>
</protein>
<dbReference type="InterPro" id="IPR012337">
    <property type="entry name" value="RNaseH-like_sf"/>
</dbReference>
<organism evidence="14 15">
    <name type="scientific">Torulaspora globosa</name>
    <dbReference type="NCBI Taxonomy" id="48254"/>
    <lineage>
        <taxon>Eukaryota</taxon>
        <taxon>Fungi</taxon>
        <taxon>Dikarya</taxon>
        <taxon>Ascomycota</taxon>
        <taxon>Saccharomycotina</taxon>
        <taxon>Saccharomycetes</taxon>
        <taxon>Saccharomycetales</taxon>
        <taxon>Saccharomycetaceae</taxon>
        <taxon>Torulaspora</taxon>
    </lineage>
</organism>
<sequence>MSGASTHATPIVIQQDMPFTNTSSLSAPIPSRSCPATPAEMVRSTPNTTLKVKKSPKKSPSRWMERSSFKIHFTLLNLNNKKRAKCIYCGKMFKEGESTGNLSKHITAVHPSAIKSKKPKVSKEQTLDMLPRRSKSLRLSDSLVQECQKNPEILETLLLISEGFLPFNFVRLLSWGMINRRHAANAFIQSRTTLSTKINLFKRYLNETLHYNLKDTTMVNIQLDIWTSPSNISFLAVMVSFAPNILNMESLELANDAKILLNNRGESRNCHLLEFVSLGHKRHTGLNIYKVFKEILHRHDLVDKLGTITMDNATNNESFHKSLVYDYLNTIKPSGHQMLGKVRFIRCANHVLNLIFGRIIKSLCEDLLFADAFSKVTKLAKIMRRSTAVNASLKEHGIPLIPYESQTRWIYTWRQVTVFLQNYAAYSKWFEALDTESHTHIINRVQSIIAFEEKTIQMLTYFVECCDIFGELNFTFQNDEINNLPQGVPLYYLLGHYYKLCLSAFAGNHIPKTPGMDFSYFNGPEYLSLDDKRIVLQAIKDSYGCYQDYLSHIQVNPLFYVAVILDPTAKQDKLYEIMEDEEFTVRISEVNSFMRNYLKVQRFSCVTEQERKKIPKAPSHKNLLSFNIRVAPDPSRHTGSAAMEAECNDGSLEEWVKYQREPVIAGNSRQEAIKWWYDYRHTYPMLFKLAMSLFYTKFTSCDVERCFSLAGRVVRKDRARLSHNNIGTLMILRDRFSNFGFYNGGLVSDAILDDDDFDINLDDTTYVDSLPDVPDHEREDSDDAIFEEWPQESWSPETPTAPRTPEDSLRQATDSPTPVG</sequence>
<dbReference type="Proteomes" id="UP000515788">
    <property type="component" value="Chromosome 1"/>
</dbReference>
<evidence type="ECO:0000256" key="4">
    <source>
        <dbReference type="ARBA" id="ARBA00022833"/>
    </source>
</evidence>
<dbReference type="GO" id="GO:0008270">
    <property type="term" value="F:zinc ion binding"/>
    <property type="evidence" value="ECO:0007669"/>
    <property type="project" value="UniProtKB-KW"/>
</dbReference>
<feature type="domain" description="BED-type" evidence="11">
    <location>
        <begin position="57"/>
        <end position="117"/>
    </location>
</feature>
<name>A0A7G3ZGK0_9SACH</name>
<evidence type="ECO:0000256" key="8">
    <source>
        <dbReference type="ARBA" id="ARBA00023242"/>
    </source>
</evidence>
<dbReference type="InterPro" id="IPR036236">
    <property type="entry name" value="Znf_C2H2_sf"/>
</dbReference>
<keyword evidence="15" id="KW-1185">Reference proteome</keyword>
<dbReference type="SUPFAM" id="SSF53098">
    <property type="entry name" value="Ribonuclease H-like"/>
    <property type="match status" value="1"/>
</dbReference>
<dbReference type="GeneID" id="59323309"/>
<evidence type="ECO:0000256" key="2">
    <source>
        <dbReference type="ARBA" id="ARBA00022723"/>
    </source>
</evidence>
<keyword evidence="7" id="KW-0804">Transcription</keyword>
<dbReference type="SMART" id="SM00614">
    <property type="entry name" value="ZnF_BED"/>
    <property type="match status" value="1"/>
</dbReference>
<dbReference type="GO" id="GO:0046983">
    <property type="term" value="F:protein dimerization activity"/>
    <property type="evidence" value="ECO:0007669"/>
    <property type="project" value="InterPro"/>
</dbReference>
<reference evidence="14 15" key="1">
    <citation type="submission" date="2020-06" db="EMBL/GenBank/DDBJ databases">
        <title>The yeast mating-type switching endonuclease HO is a domesticated member of an unorthodox homing genetic element family.</title>
        <authorList>
            <person name="Coughlan A.Y."/>
            <person name="Lombardi L."/>
            <person name="Braun-Galleani S."/>
            <person name="Martos A.R."/>
            <person name="Galeote V."/>
            <person name="Bigey F."/>
            <person name="Dequin S."/>
            <person name="Byrne K.P."/>
            <person name="Wolfe K.H."/>
        </authorList>
    </citation>
    <scope>NUCLEOTIDE SEQUENCE [LARGE SCALE GENOMIC DNA]</scope>
    <source>
        <strain evidence="14 15">CBS764</strain>
    </source>
</reference>
<proteinExistence type="predicted"/>
<dbReference type="KEGG" id="tgb:HG536_0A00290"/>
<evidence type="ECO:0000256" key="1">
    <source>
        <dbReference type="ARBA" id="ARBA00004123"/>
    </source>
</evidence>
<keyword evidence="2" id="KW-0479">Metal-binding</keyword>
<dbReference type="SUPFAM" id="SSF57667">
    <property type="entry name" value="beta-beta-alpha zinc fingers"/>
    <property type="match status" value="1"/>
</dbReference>
<evidence type="ECO:0000313" key="15">
    <source>
        <dbReference type="Proteomes" id="UP000515788"/>
    </source>
</evidence>
<dbReference type="PROSITE" id="PS50808">
    <property type="entry name" value="ZF_BED"/>
    <property type="match status" value="1"/>
</dbReference>
<dbReference type="InterPro" id="IPR052035">
    <property type="entry name" value="ZnF_BED_domain_contain"/>
</dbReference>
<keyword evidence="3 9" id="KW-0863">Zinc-finger</keyword>